<evidence type="ECO:0000256" key="1">
    <source>
        <dbReference type="ARBA" id="ARBA00022614"/>
    </source>
</evidence>
<evidence type="ECO:0000313" key="2">
    <source>
        <dbReference type="EMBL" id="KAK3014542.1"/>
    </source>
</evidence>
<protein>
    <recommendedName>
        <fullName evidence="4">NB-ARC domain-containing protein</fullName>
    </recommendedName>
</protein>
<proteinExistence type="predicted"/>
<keyword evidence="1" id="KW-0433">Leucine-rich repeat</keyword>
<comment type="caution">
    <text evidence="2">The sequence shown here is derived from an EMBL/GenBank/DDBJ whole genome shotgun (WGS) entry which is preliminary data.</text>
</comment>
<dbReference type="Gene3D" id="1.10.8.430">
    <property type="entry name" value="Helical domain of apoptotic protease-activating factors"/>
    <property type="match status" value="1"/>
</dbReference>
<evidence type="ECO:0008006" key="4">
    <source>
        <dbReference type="Google" id="ProtNLM"/>
    </source>
</evidence>
<dbReference type="Proteomes" id="UP001188597">
    <property type="component" value="Unassembled WGS sequence"/>
</dbReference>
<dbReference type="EMBL" id="JAVXUP010001212">
    <property type="protein sequence ID" value="KAK3014542.1"/>
    <property type="molecule type" value="Genomic_DNA"/>
</dbReference>
<dbReference type="InterPro" id="IPR027417">
    <property type="entry name" value="P-loop_NTPase"/>
</dbReference>
<gene>
    <name evidence="2" type="ORF">RJ639_008316</name>
</gene>
<dbReference type="SUPFAM" id="SSF52540">
    <property type="entry name" value="P-loop containing nucleoside triphosphate hydrolases"/>
    <property type="match status" value="1"/>
</dbReference>
<accession>A0AA88VV07</accession>
<organism evidence="2 3">
    <name type="scientific">Escallonia herrerae</name>
    <dbReference type="NCBI Taxonomy" id="1293975"/>
    <lineage>
        <taxon>Eukaryota</taxon>
        <taxon>Viridiplantae</taxon>
        <taxon>Streptophyta</taxon>
        <taxon>Embryophyta</taxon>
        <taxon>Tracheophyta</taxon>
        <taxon>Spermatophyta</taxon>
        <taxon>Magnoliopsida</taxon>
        <taxon>eudicotyledons</taxon>
        <taxon>Gunneridae</taxon>
        <taxon>Pentapetalae</taxon>
        <taxon>asterids</taxon>
        <taxon>campanulids</taxon>
        <taxon>Escalloniales</taxon>
        <taxon>Escalloniaceae</taxon>
        <taxon>Escallonia</taxon>
    </lineage>
</organism>
<dbReference type="GO" id="GO:0043531">
    <property type="term" value="F:ADP binding"/>
    <property type="evidence" value="ECO:0007669"/>
    <property type="project" value="InterPro"/>
</dbReference>
<evidence type="ECO:0000313" key="3">
    <source>
        <dbReference type="Proteomes" id="UP001188597"/>
    </source>
</evidence>
<keyword evidence="3" id="KW-1185">Reference proteome</keyword>
<name>A0AA88VV07_9ASTE</name>
<reference evidence="2" key="1">
    <citation type="submission" date="2022-12" db="EMBL/GenBank/DDBJ databases">
        <title>Draft genome assemblies for two species of Escallonia (Escalloniales).</title>
        <authorList>
            <person name="Chanderbali A."/>
            <person name="Dervinis C."/>
            <person name="Anghel I."/>
            <person name="Soltis D."/>
            <person name="Soltis P."/>
            <person name="Zapata F."/>
        </authorList>
    </citation>
    <scope>NUCLEOTIDE SEQUENCE</scope>
    <source>
        <strain evidence="2">UCBG64.0493</strain>
        <tissue evidence="2">Leaf</tissue>
    </source>
</reference>
<dbReference type="AlphaFoldDB" id="A0AA88VV07"/>
<sequence length="114" mass="12867">MGCSLTSVSSWGSWKYSYCYHSQPIMRSWVPDYHLEQLGNEEICSILAHHARGWQNFDAHPGFKEIGEAIAKKCQGLPLAAKSLGGLLRAKGNPNDYYQGHSFNVLKRVLNHDF</sequence>
<dbReference type="InterPro" id="IPR042197">
    <property type="entry name" value="Apaf_helical"/>
</dbReference>